<keyword evidence="5" id="KW-1185">Reference proteome</keyword>
<dbReference type="PRINTS" id="PR00080">
    <property type="entry name" value="SDRFAMILY"/>
</dbReference>
<evidence type="ECO:0000256" key="3">
    <source>
        <dbReference type="RuleBase" id="RU000363"/>
    </source>
</evidence>
<comment type="similarity">
    <text evidence="1 3">Belongs to the short-chain dehydrogenases/reductases (SDR) family.</text>
</comment>
<dbReference type="Proteomes" id="UP000516369">
    <property type="component" value="Chromosome"/>
</dbReference>
<evidence type="ECO:0000313" key="4">
    <source>
        <dbReference type="EMBL" id="QNT68667.1"/>
    </source>
</evidence>
<dbReference type="Gene3D" id="3.40.50.720">
    <property type="entry name" value="NAD(P)-binding Rossmann-like Domain"/>
    <property type="match status" value="1"/>
</dbReference>
<dbReference type="EMBL" id="CP053923">
    <property type="protein sequence ID" value="QNT68667.1"/>
    <property type="molecule type" value="Genomic_DNA"/>
</dbReference>
<keyword evidence="2" id="KW-0560">Oxidoreductase</keyword>
<organism evidence="4 5">
    <name type="scientific">Defluviicoccus vanus</name>
    <dbReference type="NCBI Taxonomy" id="111831"/>
    <lineage>
        <taxon>Bacteria</taxon>
        <taxon>Pseudomonadati</taxon>
        <taxon>Pseudomonadota</taxon>
        <taxon>Alphaproteobacteria</taxon>
        <taxon>Rhodospirillales</taxon>
        <taxon>Rhodospirillaceae</taxon>
        <taxon>Defluviicoccus</taxon>
    </lineage>
</organism>
<dbReference type="InterPro" id="IPR020904">
    <property type="entry name" value="Sc_DH/Rdtase_CS"/>
</dbReference>
<dbReference type="PRINTS" id="PR00081">
    <property type="entry name" value="GDHRDH"/>
</dbReference>
<dbReference type="Pfam" id="PF00106">
    <property type="entry name" value="adh_short"/>
    <property type="match status" value="1"/>
</dbReference>
<dbReference type="InterPro" id="IPR036291">
    <property type="entry name" value="NAD(P)-bd_dom_sf"/>
</dbReference>
<sequence>MRHAYQRAMITGATSGIGAAFAEQLPATTSLLLPGRSEERLAAAAKRLARPGRTVETMLADLADPAAVDALAARADAFGIDLLINNAGLGPFGPFLDNPAALERATTMVNVVAMVMLTRQLLPGMLQRAKAAQRRAGLIIVASTAAFAPVPYFATYTASKAFDLNFAEAIAEELRGEPIDVVALCPGPTRTTFGTSAGFDLSHLPGATDPAAVARAGLDGLGRGTIRVSGAVGQAAFVPVVWPRRLLTGALGAAMRVVAARRR</sequence>
<dbReference type="PANTHER" id="PTHR44196">
    <property type="entry name" value="DEHYDROGENASE/REDUCTASE SDR FAMILY MEMBER 7B"/>
    <property type="match status" value="1"/>
</dbReference>
<dbReference type="GO" id="GO:0016491">
    <property type="term" value="F:oxidoreductase activity"/>
    <property type="evidence" value="ECO:0007669"/>
    <property type="project" value="UniProtKB-KW"/>
</dbReference>
<dbReference type="KEGG" id="dvn:HQ394_03900"/>
<reference evidence="4 5" key="1">
    <citation type="submission" date="2020-05" db="EMBL/GenBank/DDBJ databases">
        <title>Complete closed genome sequence of Defluviicoccus vanus.</title>
        <authorList>
            <person name="Bessarab I."/>
            <person name="Arumugam K."/>
            <person name="Maszenan A.M."/>
            <person name="Seviour R.J."/>
            <person name="Williams R.B."/>
        </authorList>
    </citation>
    <scope>NUCLEOTIDE SEQUENCE [LARGE SCALE GENOMIC DNA]</scope>
    <source>
        <strain evidence="4 5">Ben 114</strain>
    </source>
</reference>
<dbReference type="PROSITE" id="PS00061">
    <property type="entry name" value="ADH_SHORT"/>
    <property type="match status" value="1"/>
</dbReference>
<evidence type="ECO:0000313" key="5">
    <source>
        <dbReference type="Proteomes" id="UP000516369"/>
    </source>
</evidence>
<dbReference type="SUPFAM" id="SSF51735">
    <property type="entry name" value="NAD(P)-binding Rossmann-fold domains"/>
    <property type="match status" value="1"/>
</dbReference>
<proteinExistence type="inferred from homology"/>
<dbReference type="InterPro" id="IPR002347">
    <property type="entry name" value="SDR_fam"/>
</dbReference>
<evidence type="ECO:0000256" key="1">
    <source>
        <dbReference type="ARBA" id="ARBA00006484"/>
    </source>
</evidence>
<evidence type="ECO:0000256" key="2">
    <source>
        <dbReference type="ARBA" id="ARBA00023002"/>
    </source>
</evidence>
<accession>A0A7H1MYY1</accession>
<dbReference type="PANTHER" id="PTHR44196:SF2">
    <property type="entry name" value="SHORT-CHAIN DEHYDROGENASE-RELATED"/>
    <property type="match status" value="1"/>
</dbReference>
<protein>
    <submittedName>
        <fullName evidence="4">SDR family NAD(P)-dependent oxidoreductase</fullName>
    </submittedName>
</protein>
<dbReference type="GO" id="GO:0016020">
    <property type="term" value="C:membrane"/>
    <property type="evidence" value="ECO:0007669"/>
    <property type="project" value="TreeGrafter"/>
</dbReference>
<dbReference type="AlphaFoldDB" id="A0A7H1MYY1"/>
<dbReference type="PIRSF" id="PIRSF000126">
    <property type="entry name" value="11-beta-HSD1"/>
    <property type="match status" value="1"/>
</dbReference>
<dbReference type="RefSeq" id="WP_190262103.1">
    <property type="nucleotide sequence ID" value="NZ_CP053923.1"/>
</dbReference>
<gene>
    <name evidence="4" type="ORF">HQ394_03900</name>
</gene>
<name>A0A7H1MYY1_9PROT</name>